<dbReference type="EMBL" id="CAUYUJ010016694">
    <property type="protein sequence ID" value="CAK0867924.1"/>
    <property type="molecule type" value="Genomic_DNA"/>
</dbReference>
<feature type="compositionally biased region" description="Basic and acidic residues" evidence="1">
    <location>
        <begin position="97"/>
        <end position="108"/>
    </location>
</feature>
<organism evidence="2 3">
    <name type="scientific">Prorocentrum cordatum</name>
    <dbReference type="NCBI Taxonomy" id="2364126"/>
    <lineage>
        <taxon>Eukaryota</taxon>
        <taxon>Sar</taxon>
        <taxon>Alveolata</taxon>
        <taxon>Dinophyceae</taxon>
        <taxon>Prorocentrales</taxon>
        <taxon>Prorocentraceae</taxon>
        <taxon>Prorocentrum</taxon>
    </lineage>
</organism>
<gene>
    <name evidence="2" type="ORF">PCOR1329_LOCUS54738</name>
</gene>
<sequence length="199" mass="20895">MADSAGLFQFATAAGAGNDKKRVAAGDGVGPKRQMLRRCDHVAAQVFNPHAASGLDHASTEELWKRASQGNKKVQYFTELADETPERRGIGISRTAEVLKGEQVERGIDSASSDDEDHVDEDYPSSLEDLDQELAREAGEFAEDDLAYGSEYPSASSSATSDEESDAEGTSTTSGTQAGASGSELGQTEGPGDADALFA</sequence>
<name>A0ABN9V964_9DINO</name>
<evidence type="ECO:0000313" key="2">
    <source>
        <dbReference type="EMBL" id="CAK0867924.1"/>
    </source>
</evidence>
<feature type="region of interest" description="Disordered" evidence="1">
    <location>
        <begin position="88"/>
        <end position="199"/>
    </location>
</feature>
<dbReference type="Proteomes" id="UP001189429">
    <property type="component" value="Unassembled WGS sequence"/>
</dbReference>
<keyword evidence="3" id="KW-1185">Reference proteome</keyword>
<feature type="compositionally biased region" description="Low complexity" evidence="1">
    <location>
        <begin position="147"/>
        <end position="160"/>
    </location>
</feature>
<protein>
    <submittedName>
        <fullName evidence="2">Uncharacterized protein</fullName>
    </submittedName>
</protein>
<feature type="compositionally biased region" description="Low complexity" evidence="1">
    <location>
        <begin position="168"/>
        <end position="183"/>
    </location>
</feature>
<evidence type="ECO:0000313" key="3">
    <source>
        <dbReference type="Proteomes" id="UP001189429"/>
    </source>
</evidence>
<evidence type="ECO:0000256" key="1">
    <source>
        <dbReference type="SAM" id="MobiDB-lite"/>
    </source>
</evidence>
<comment type="caution">
    <text evidence="2">The sequence shown here is derived from an EMBL/GenBank/DDBJ whole genome shotgun (WGS) entry which is preliminary data.</text>
</comment>
<feature type="compositionally biased region" description="Acidic residues" evidence="1">
    <location>
        <begin position="112"/>
        <end position="132"/>
    </location>
</feature>
<proteinExistence type="predicted"/>
<reference evidence="2" key="1">
    <citation type="submission" date="2023-10" db="EMBL/GenBank/DDBJ databases">
        <authorList>
            <person name="Chen Y."/>
            <person name="Shah S."/>
            <person name="Dougan E. K."/>
            <person name="Thang M."/>
            <person name="Chan C."/>
        </authorList>
    </citation>
    <scope>NUCLEOTIDE SEQUENCE [LARGE SCALE GENOMIC DNA]</scope>
</reference>
<accession>A0ABN9V964</accession>